<dbReference type="Proteomes" id="UP000000593">
    <property type="component" value="Chromosome 2"/>
</dbReference>
<proteinExistence type="predicted"/>
<dbReference type="HOGENOM" id="CLU_808742_0_0_6"/>
<keyword evidence="5" id="KW-1015">Disulfide bond</keyword>
<reference evidence="9" key="1">
    <citation type="journal article" date="2005" name="Science">
        <title>Life at depth: Photobacterium profundum genome sequence and expression analysis.</title>
        <authorList>
            <person name="Vezzi A."/>
            <person name="Campanaro S."/>
            <person name="D'Angelo M."/>
            <person name="Simonato F."/>
            <person name="Vitulo N."/>
            <person name="Lauro F.M."/>
            <person name="Cestaro A."/>
            <person name="Malacrida G."/>
            <person name="Simionati B."/>
            <person name="Cannata N."/>
            <person name="Romualdi C."/>
            <person name="Bartlett D.H."/>
            <person name="Valle G."/>
        </authorList>
    </citation>
    <scope>NUCLEOTIDE SEQUENCE [LARGE SCALE GENOMIC DNA]</scope>
    <source>
        <strain evidence="9">ATCC BAA-1253 / SS9</strain>
    </source>
</reference>
<evidence type="ECO:0000313" key="9">
    <source>
        <dbReference type="Proteomes" id="UP000000593"/>
    </source>
</evidence>
<dbReference type="Gene3D" id="1.10.575.10">
    <property type="entry name" value="P1 Nuclease"/>
    <property type="match status" value="1"/>
</dbReference>
<dbReference type="InterPro" id="IPR008947">
    <property type="entry name" value="PLipase_C/P1_nuclease_dom_sf"/>
</dbReference>
<dbReference type="STRING" id="298386.PBPRB1135"/>
<keyword evidence="2" id="KW-0479">Metal-binding</keyword>
<protein>
    <submittedName>
        <fullName evidence="8">Hypothetical endonuclease</fullName>
    </submittedName>
</protein>
<feature type="signal peptide" evidence="7">
    <location>
        <begin position="1"/>
        <end position="28"/>
    </location>
</feature>
<dbReference type="eggNOG" id="ENOG5033BEK">
    <property type="taxonomic scope" value="Bacteria"/>
</dbReference>
<keyword evidence="3 8" id="KW-0255">Endonuclease</keyword>
<evidence type="ECO:0000256" key="6">
    <source>
        <dbReference type="ARBA" id="ARBA00023180"/>
    </source>
</evidence>
<dbReference type="SUPFAM" id="SSF48537">
    <property type="entry name" value="Phospholipase C/P1 nuclease"/>
    <property type="match status" value="1"/>
</dbReference>
<dbReference type="InterPro" id="IPR003154">
    <property type="entry name" value="S1/P1nuclease"/>
</dbReference>
<dbReference type="PANTHER" id="PTHR33146">
    <property type="entry name" value="ENDONUCLEASE 4"/>
    <property type="match status" value="1"/>
</dbReference>
<name>Q6LI73_PHOPR</name>
<accession>Q6LI73</accession>
<dbReference type="AlphaFoldDB" id="Q6LI73"/>
<dbReference type="GO" id="GO:0004519">
    <property type="term" value="F:endonuclease activity"/>
    <property type="evidence" value="ECO:0007669"/>
    <property type="project" value="UniProtKB-KW"/>
</dbReference>
<dbReference type="GO" id="GO:0003676">
    <property type="term" value="F:nucleic acid binding"/>
    <property type="evidence" value="ECO:0007669"/>
    <property type="project" value="InterPro"/>
</dbReference>
<feature type="chain" id="PRO_5005699788" evidence="7">
    <location>
        <begin position="29"/>
        <end position="305"/>
    </location>
</feature>
<keyword evidence="1" id="KW-0540">Nuclease</keyword>
<evidence type="ECO:0000256" key="5">
    <source>
        <dbReference type="ARBA" id="ARBA00023157"/>
    </source>
</evidence>
<dbReference type="GO" id="GO:0006308">
    <property type="term" value="P:DNA catabolic process"/>
    <property type="evidence" value="ECO:0007669"/>
    <property type="project" value="InterPro"/>
</dbReference>
<evidence type="ECO:0000256" key="7">
    <source>
        <dbReference type="SAM" id="SignalP"/>
    </source>
</evidence>
<dbReference type="EMBL" id="CR378678">
    <property type="protein sequence ID" value="CAG23007.1"/>
    <property type="molecule type" value="Genomic_DNA"/>
</dbReference>
<gene>
    <name evidence="8" type="ordered locus">PBPRB1135</name>
</gene>
<dbReference type="PANTHER" id="PTHR33146:SF26">
    <property type="entry name" value="ENDONUCLEASE 4"/>
    <property type="match status" value="1"/>
</dbReference>
<evidence type="ECO:0000256" key="3">
    <source>
        <dbReference type="ARBA" id="ARBA00022759"/>
    </source>
</evidence>
<evidence type="ECO:0000256" key="2">
    <source>
        <dbReference type="ARBA" id="ARBA00022723"/>
    </source>
</evidence>
<dbReference type="CDD" id="cd11010">
    <property type="entry name" value="S1-P1_nuclease"/>
    <property type="match status" value="1"/>
</dbReference>
<organism evidence="8 9">
    <name type="scientific">Photobacterium profundum (strain SS9)</name>
    <dbReference type="NCBI Taxonomy" id="298386"/>
    <lineage>
        <taxon>Bacteria</taxon>
        <taxon>Pseudomonadati</taxon>
        <taxon>Pseudomonadota</taxon>
        <taxon>Gammaproteobacteria</taxon>
        <taxon>Vibrionales</taxon>
        <taxon>Vibrionaceae</taxon>
        <taxon>Photobacterium</taxon>
    </lineage>
</organism>
<evidence type="ECO:0000313" key="8">
    <source>
        <dbReference type="EMBL" id="CAG23007.1"/>
    </source>
</evidence>
<dbReference type="KEGG" id="ppr:PBPRB1135"/>
<dbReference type="Pfam" id="PF02265">
    <property type="entry name" value="S1-P1_nuclease"/>
    <property type="match status" value="1"/>
</dbReference>
<sequence>MNVRAMKKTSIIATAVASLALLPNVAHAWNYQGHVTVAQIAYQNLDTTARTQVDVLAAKAYQSMPEDIQQKMDSFEGASQFAKLAMVPDLIRKIPAEDIWAQMGETIPASLNQWDEKETGAWHYINQAYPATSQCDFIHVPNIKLVASYLFDDFKQNPQAASMMFMSHVAGDSHQPMHSISQSLSKNVCVTDLGANKHTLDVPQKDLHHLWDSGMGLLGTEHNINDFATDLQLAYPSTTMTLGKTADVNLWVTESYQLADFGYSVAIDAKPSESYYNKGTELVKQRLTQAGYRLADELNSALAKK</sequence>
<keyword evidence="4" id="KW-0378">Hydrolase</keyword>
<dbReference type="GO" id="GO:0016788">
    <property type="term" value="F:hydrolase activity, acting on ester bonds"/>
    <property type="evidence" value="ECO:0007669"/>
    <property type="project" value="InterPro"/>
</dbReference>
<dbReference type="GO" id="GO:0046872">
    <property type="term" value="F:metal ion binding"/>
    <property type="evidence" value="ECO:0007669"/>
    <property type="project" value="UniProtKB-KW"/>
</dbReference>
<keyword evidence="6" id="KW-0325">Glycoprotein</keyword>
<evidence type="ECO:0000256" key="4">
    <source>
        <dbReference type="ARBA" id="ARBA00022801"/>
    </source>
</evidence>
<keyword evidence="9" id="KW-1185">Reference proteome</keyword>
<keyword evidence="7" id="KW-0732">Signal</keyword>
<evidence type="ECO:0000256" key="1">
    <source>
        <dbReference type="ARBA" id="ARBA00022722"/>
    </source>
</evidence>